<evidence type="ECO:0000313" key="5">
    <source>
        <dbReference type="EMBL" id="EFD92738.1"/>
    </source>
</evidence>
<evidence type="ECO:0000313" key="4">
    <source>
        <dbReference type="EMBL" id="EFD92261.1"/>
    </source>
</evidence>
<dbReference type="InterPro" id="IPR024084">
    <property type="entry name" value="IsoPropMal-DH-like_dom"/>
</dbReference>
<feature type="domain" description="Isopropylmalate dehydrogenase-like" evidence="3">
    <location>
        <begin position="7"/>
        <end position="335"/>
    </location>
</feature>
<dbReference type="GO" id="GO:0006102">
    <property type="term" value="P:isocitrate metabolic process"/>
    <property type="evidence" value="ECO:0007669"/>
    <property type="project" value="TreeGrafter"/>
</dbReference>
<reference evidence="5 6" key="1">
    <citation type="journal article" date="2010" name="Proc. Natl. Acad. Sci. U.S.A.">
        <title>Enigmatic, ultrasmall, uncultivated Archaea.</title>
        <authorList>
            <person name="Baker B.J."/>
            <person name="Comolli L.R."/>
            <person name="Dick G.J."/>
            <person name="Hauser L.J."/>
            <person name="Hyatt D."/>
            <person name="Dill B.D."/>
            <person name="Land M.L."/>
            <person name="Verberkmoes N.C."/>
            <person name="Hettich R.L."/>
            <person name="Banfield J.F."/>
        </authorList>
    </citation>
    <scope>NUCLEOTIDE SEQUENCE [LARGE SCALE GENOMIC DNA]</scope>
</reference>
<dbReference type="Pfam" id="PF00180">
    <property type="entry name" value="Iso_dh"/>
    <property type="match status" value="1"/>
</dbReference>
<evidence type="ECO:0000256" key="2">
    <source>
        <dbReference type="ARBA" id="ARBA00023002"/>
    </source>
</evidence>
<proteinExistence type="inferred from homology"/>
<evidence type="ECO:0000256" key="1">
    <source>
        <dbReference type="ARBA" id="ARBA00007769"/>
    </source>
</evidence>
<dbReference type="EMBL" id="GG745554">
    <property type="protein sequence ID" value="EFD92738.1"/>
    <property type="molecule type" value="Genomic_DNA"/>
</dbReference>
<dbReference type="AlphaFoldDB" id="D6GVJ8"/>
<evidence type="ECO:0000313" key="6">
    <source>
        <dbReference type="Proteomes" id="UP000009376"/>
    </source>
</evidence>
<name>D6GVJ8_PARA5</name>
<dbReference type="Gene3D" id="3.40.718.10">
    <property type="entry name" value="Isopropylmalate Dehydrogenase"/>
    <property type="match status" value="1"/>
</dbReference>
<organism evidence="5 6">
    <name type="scientific">Candidatus Parvarchaeum acidophilus ARMAN-5</name>
    <dbReference type="NCBI Taxonomy" id="662762"/>
    <lineage>
        <taxon>Archaea</taxon>
        <taxon>Candidatus Parvarchaeota</taxon>
        <taxon>Candidatus Parvarchaeum</taxon>
    </lineage>
</organism>
<sequence>MEAKNWKVAVIEGDGVGPDVIKAALSVLDVVKTKFKLNIEYVNTQAGLNCVDKYGTNLPKETLETLKQTDCVLKGPTTTPEGATSFPSANVGIRKYFDLYADVRPNKTLPNVPSIKPDVDMVIVRENTEGMYSGLDFRVNSETTVGLRVITRKACERIVRYAFKLAEKRKKHVTLVHKGNVLKVSDGMFKDIFYDIAKEYPDIKADDAHVDAITQWFIKQPEFYDVIVTENLFGDIISDEAAMIVGGIGTGASANIGENYAMFEPIHGSVPKYTGMDKVNPIGTIMSVKMMMDWMGYDDAAKAIEGAVHKVLEEGKVLTYDLGGTAKCSEVGREIAGKIGSIS</sequence>
<comment type="similarity">
    <text evidence="1">Belongs to the isocitrate and isopropylmalate dehydrogenases family.</text>
</comment>
<accession>D6GVJ8</accession>
<evidence type="ECO:0000259" key="3">
    <source>
        <dbReference type="SMART" id="SM01329"/>
    </source>
</evidence>
<dbReference type="SUPFAM" id="SSF53659">
    <property type="entry name" value="Isocitrate/Isopropylmalate dehydrogenase-like"/>
    <property type="match status" value="1"/>
</dbReference>
<dbReference type="PANTHER" id="PTHR11835">
    <property type="entry name" value="DECARBOXYLATING DEHYDROGENASES-ISOCITRATE, ISOPROPYLMALATE, TARTRATE"/>
    <property type="match status" value="1"/>
</dbReference>
<dbReference type="GO" id="GO:0006099">
    <property type="term" value="P:tricarboxylic acid cycle"/>
    <property type="evidence" value="ECO:0007669"/>
    <property type="project" value="TreeGrafter"/>
</dbReference>
<gene>
    <name evidence="5" type="ORF">BJBARM5_0511</name>
    <name evidence="4" type="ORF">BJBARM5_1023</name>
</gene>
<dbReference type="GO" id="GO:0004449">
    <property type="term" value="F:isocitrate dehydrogenase (NAD+) activity"/>
    <property type="evidence" value="ECO:0007669"/>
    <property type="project" value="TreeGrafter"/>
</dbReference>
<protein>
    <submittedName>
        <fullName evidence="5">3-isopropylmalate dehydrogenase</fullName>
    </submittedName>
</protein>
<keyword evidence="2" id="KW-0560">Oxidoreductase</keyword>
<dbReference type="EMBL" id="GG745613">
    <property type="protein sequence ID" value="EFD92261.1"/>
    <property type="molecule type" value="Genomic_DNA"/>
</dbReference>
<dbReference type="SMART" id="SM01329">
    <property type="entry name" value="Iso_dh"/>
    <property type="match status" value="1"/>
</dbReference>
<dbReference type="PANTHER" id="PTHR11835:SF34">
    <property type="entry name" value="ISOCITRATE DEHYDROGENASE [NAD] SUBUNIT ALPHA, MITOCHONDRIAL"/>
    <property type="match status" value="1"/>
</dbReference>
<dbReference type="Proteomes" id="UP000009376">
    <property type="component" value="Unassembled WGS sequence"/>
</dbReference>